<feature type="transmembrane region" description="Helical" evidence="1">
    <location>
        <begin position="78"/>
        <end position="98"/>
    </location>
</feature>
<organism evidence="2 3">
    <name type="scientific">Eiseniibacteriota bacterium</name>
    <dbReference type="NCBI Taxonomy" id="2212470"/>
    <lineage>
        <taxon>Bacteria</taxon>
        <taxon>Candidatus Eiseniibacteriota</taxon>
    </lineage>
</organism>
<feature type="transmembrane region" description="Helical" evidence="1">
    <location>
        <begin position="104"/>
        <end position="125"/>
    </location>
</feature>
<feature type="transmembrane region" description="Helical" evidence="1">
    <location>
        <begin position="161"/>
        <end position="179"/>
    </location>
</feature>
<feature type="transmembrane region" description="Helical" evidence="1">
    <location>
        <begin position="337"/>
        <end position="355"/>
    </location>
</feature>
<feature type="transmembrane region" description="Helical" evidence="1">
    <location>
        <begin position="229"/>
        <end position="251"/>
    </location>
</feature>
<evidence type="ECO:0000313" key="3">
    <source>
        <dbReference type="Proteomes" id="UP000696931"/>
    </source>
</evidence>
<keyword evidence="1" id="KW-1133">Transmembrane helix</keyword>
<feature type="transmembrane region" description="Helical" evidence="1">
    <location>
        <begin position="191"/>
        <end position="214"/>
    </location>
</feature>
<dbReference type="Proteomes" id="UP000696931">
    <property type="component" value="Unassembled WGS sequence"/>
</dbReference>
<sequence>MVPRPSTPSTPPARRRTEFPWLVLAAVFAAWWFGSGGLLRSSHWAHYIYLADAFLHGQLHLFRVPNDAGDMAQIGDKLYVVFGPFPALLLMPLVPIFGRGTPDILVLALTALFGVWAFHALIAKLHEGAAGAGGDRVRLACAALTFALGTAMHYGVPMGNVWLHAQVTATVLQVAALLAAANGRAWTTGVLLGLTVLTRSTTTLALPFAAWLLWSKRERDGDEASPPRALLPTALAVLAPVVAAAVLHAVYNKARFGSYGDAGYHYILMGGEFEALVKQYGRFSLHFLPQNLYGWLLRLPTWQNGMFHPDPHGMSLLVTTPYLVLAAWPRKWTKLEVFALASFAAISLPSLLYYNDGWVHFGQRFALDGIALALIAASFGAARAPRWLVIALTAWGVFVGAWGLQWFAGNFLH</sequence>
<feature type="transmembrane region" description="Helical" evidence="1">
    <location>
        <begin position="387"/>
        <end position="408"/>
    </location>
</feature>
<evidence type="ECO:0000256" key="1">
    <source>
        <dbReference type="SAM" id="Phobius"/>
    </source>
</evidence>
<dbReference type="AlphaFoldDB" id="A0A933SII7"/>
<accession>A0A933SII7</accession>
<protein>
    <submittedName>
        <fullName evidence="2">Uncharacterized protein</fullName>
    </submittedName>
</protein>
<feature type="transmembrane region" description="Helical" evidence="1">
    <location>
        <begin position="20"/>
        <end position="39"/>
    </location>
</feature>
<keyword evidence="1" id="KW-0812">Transmembrane</keyword>
<evidence type="ECO:0000313" key="2">
    <source>
        <dbReference type="EMBL" id="MBI5170933.1"/>
    </source>
</evidence>
<comment type="caution">
    <text evidence="2">The sequence shown here is derived from an EMBL/GenBank/DDBJ whole genome shotgun (WGS) entry which is preliminary data.</text>
</comment>
<reference evidence="2" key="1">
    <citation type="submission" date="2020-07" db="EMBL/GenBank/DDBJ databases">
        <title>Huge and variable diversity of episymbiotic CPR bacteria and DPANN archaea in groundwater ecosystems.</title>
        <authorList>
            <person name="He C.Y."/>
            <person name="Keren R."/>
            <person name="Whittaker M."/>
            <person name="Farag I.F."/>
            <person name="Doudna J."/>
            <person name="Cate J.H.D."/>
            <person name="Banfield J.F."/>
        </authorList>
    </citation>
    <scope>NUCLEOTIDE SEQUENCE</scope>
    <source>
        <strain evidence="2">NC_groundwater_1813_Pr3_B-0.1um_71_17</strain>
    </source>
</reference>
<dbReference type="EMBL" id="JACRIW010000113">
    <property type="protein sequence ID" value="MBI5170933.1"/>
    <property type="molecule type" value="Genomic_DNA"/>
</dbReference>
<proteinExistence type="predicted"/>
<keyword evidence="1" id="KW-0472">Membrane</keyword>
<gene>
    <name evidence="2" type="ORF">HZA61_15695</name>
</gene>
<feature type="transmembrane region" description="Helical" evidence="1">
    <location>
        <begin position="361"/>
        <end position="380"/>
    </location>
</feature>
<name>A0A933SII7_UNCEI</name>